<feature type="compositionally biased region" description="Basic and acidic residues" evidence="1">
    <location>
        <begin position="69"/>
        <end position="98"/>
    </location>
</feature>
<evidence type="ECO:0008006" key="4">
    <source>
        <dbReference type="Google" id="ProtNLM"/>
    </source>
</evidence>
<reference evidence="2" key="1">
    <citation type="journal article" date="2009" name="Rice">
        <title>De Novo Next Generation Sequencing of Plant Genomes.</title>
        <authorList>
            <person name="Rounsley S."/>
            <person name="Marri P.R."/>
            <person name="Yu Y."/>
            <person name="He R."/>
            <person name="Sisneros N."/>
            <person name="Goicoechea J.L."/>
            <person name="Lee S.J."/>
            <person name="Angelova A."/>
            <person name="Kudrna D."/>
            <person name="Luo M."/>
            <person name="Affourtit J."/>
            <person name="Desany B."/>
            <person name="Knight J."/>
            <person name="Niazi F."/>
            <person name="Egholm M."/>
            <person name="Wing R.A."/>
        </authorList>
    </citation>
    <scope>NUCLEOTIDE SEQUENCE [LARGE SCALE GENOMIC DNA]</scope>
    <source>
        <strain evidence="2">cv. IRGC 105608</strain>
    </source>
</reference>
<sequence length="124" mass="13403">MASKLVGEDGDGGDEDGGDDRWRRQWGSDLVEDGVGGGEDRWRWRRGTVGEDGGTAGRISWSRKTARASGREGGRRECGEKRAGARKPEGRRDADAARSRVVGSWSATVWADRGVWSVDLVGVS</sequence>
<evidence type="ECO:0000256" key="1">
    <source>
        <dbReference type="SAM" id="MobiDB-lite"/>
    </source>
</evidence>
<organism evidence="2">
    <name type="scientific">Oryza barthii</name>
    <dbReference type="NCBI Taxonomy" id="65489"/>
    <lineage>
        <taxon>Eukaryota</taxon>
        <taxon>Viridiplantae</taxon>
        <taxon>Streptophyta</taxon>
        <taxon>Embryophyta</taxon>
        <taxon>Tracheophyta</taxon>
        <taxon>Spermatophyta</taxon>
        <taxon>Magnoliopsida</taxon>
        <taxon>Liliopsida</taxon>
        <taxon>Poales</taxon>
        <taxon>Poaceae</taxon>
        <taxon>BOP clade</taxon>
        <taxon>Oryzoideae</taxon>
        <taxon>Oryzeae</taxon>
        <taxon>Oryzinae</taxon>
        <taxon>Oryza</taxon>
    </lineage>
</organism>
<dbReference type="EnsemblPlants" id="OBART05G18560.1">
    <property type="protein sequence ID" value="OBART05G18560.1"/>
    <property type="gene ID" value="OBART05G18560"/>
</dbReference>
<dbReference type="Proteomes" id="UP000026960">
    <property type="component" value="Chromosome 5"/>
</dbReference>
<name>A0A0D3G8C6_9ORYZ</name>
<accession>A0A0D3G8C6</accession>
<evidence type="ECO:0000313" key="2">
    <source>
        <dbReference type="EnsemblPlants" id="OBART05G18560.1"/>
    </source>
</evidence>
<evidence type="ECO:0000313" key="3">
    <source>
        <dbReference type="Proteomes" id="UP000026960"/>
    </source>
</evidence>
<feature type="region of interest" description="Disordered" evidence="1">
    <location>
        <begin position="1"/>
        <end position="98"/>
    </location>
</feature>
<dbReference type="AlphaFoldDB" id="A0A0D3G8C6"/>
<dbReference type="PaxDb" id="65489-OBART05G18560.1"/>
<proteinExistence type="predicted"/>
<feature type="compositionally biased region" description="Acidic residues" evidence="1">
    <location>
        <begin position="8"/>
        <end position="18"/>
    </location>
</feature>
<dbReference type="Gramene" id="OBART05G18560.1">
    <property type="protein sequence ID" value="OBART05G18560.1"/>
    <property type="gene ID" value="OBART05G18560"/>
</dbReference>
<reference evidence="2" key="2">
    <citation type="submission" date="2015-03" db="UniProtKB">
        <authorList>
            <consortium name="EnsemblPlants"/>
        </authorList>
    </citation>
    <scope>IDENTIFICATION</scope>
</reference>
<dbReference type="HOGENOM" id="CLU_163624_0_0_1"/>
<protein>
    <recommendedName>
        <fullName evidence="4">DUF834 domain-containing protein</fullName>
    </recommendedName>
</protein>
<keyword evidence="3" id="KW-1185">Reference proteome</keyword>